<gene>
    <name evidence="1" type="ORF">BDN72DRAFT_237044</name>
</gene>
<evidence type="ECO:0000313" key="2">
    <source>
        <dbReference type="Proteomes" id="UP000308600"/>
    </source>
</evidence>
<evidence type="ECO:0000313" key="1">
    <source>
        <dbReference type="EMBL" id="TFK76464.1"/>
    </source>
</evidence>
<proteinExistence type="predicted"/>
<dbReference type="EMBL" id="ML208260">
    <property type="protein sequence ID" value="TFK76464.1"/>
    <property type="molecule type" value="Genomic_DNA"/>
</dbReference>
<accession>A0ACD3BEJ3</accession>
<sequence length="401" mass="43670">MNGLGPSNLKRKRETPESPPSPAKMRPIVVVRQALSVSRTEPSTTTGSSRSTSSSSSAAQRVYGKARNAPPPTIPSEPSTSKSQVFSPPPPPSIKSPPPPPTRIPSPSHIPIPSQSIESVLESTISNSQADRSSSPPAPTNPSTSDVEDDLTSVSVPTSSERSTSRRITRLRKPTNTDGSDVFRERPTASRRKAQTRSEAEGFGGLSAVALKAMTSTNTTRNQHYLSVTIATEVVKKDGNRPESPVMKVKTTLQKQQEEKDKQRQERAERRARRSAGDTDIDNSIELEASKVESSVDGESDGEVLLPGGFRKGAGDEDDYQAPGQVVNGSEDRLAAKRRVAWDRGLFTTIYLDEVKLGSRPPPKENMSLKGCLAPACKVWKVYPNHPYRSIIRFHCHRQCN</sequence>
<organism evidence="1 2">
    <name type="scientific">Pluteus cervinus</name>
    <dbReference type="NCBI Taxonomy" id="181527"/>
    <lineage>
        <taxon>Eukaryota</taxon>
        <taxon>Fungi</taxon>
        <taxon>Dikarya</taxon>
        <taxon>Basidiomycota</taxon>
        <taxon>Agaricomycotina</taxon>
        <taxon>Agaricomycetes</taxon>
        <taxon>Agaricomycetidae</taxon>
        <taxon>Agaricales</taxon>
        <taxon>Pluteineae</taxon>
        <taxon>Pluteaceae</taxon>
        <taxon>Pluteus</taxon>
    </lineage>
</organism>
<dbReference type="Proteomes" id="UP000308600">
    <property type="component" value="Unassembled WGS sequence"/>
</dbReference>
<keyword evidence="2" id="KW-1185">Reference proteome</keyword>
<protein>
    <submittedName>
        <fullName evidence="1">Uncharacterized protein</fullName>
    </submittedName>
</protein>
<name>A0ACD3BEJ3_9AGAR</name>
<reference evidence="1 2" key="1">
    <citation type="journal article" date="2019" name="Nat. Ecol. Evol.">
        <title>Megaphylogeny resolves global patterns of mushroom evolution.</title>
        <authorList>
            <person name="Varga T."/>
            <person name="Krizsan K."/>
            <person name="Foldi C."/>
            <person name="Dima B."/>
            <person name="Sanchez-Garcia M."/>
            <person name="Sanchez-Ramirez S."/>
            <person name="Szollosi G.J."/>
            <person name="Szarkandi J.G."/>
            <person name="Papp V."/>
            <person name="Albert L."/>
            <person name="Andreopoulos W."/>
            <person name="Angelini C."/>
            <person name="Antonin V."/>
            <person name="Barry K.W."/>
            <person name="Bougher N.L."/>
            <person name="Buchanan P."/>
            <person name="Buyck B."/>
            <person name="Bense V."/>
            <person name="Catcheside P."/>
            <person name="Chovatia M."/>
            <person name="Cooper J."/>
            <person name="Damon W."/>
            <person name="Desjardin D."/>
            <person name="Finy P."/>
            <person name="Geml J."/>
            <person name="Haridas S."/>
            <person name="Hughes K."/>
            <person name="Justo A."/>
            <person name="Karasinski D."/>
            <person name="Kautmanova I."/>
            <person name="Kiss B."/>
            <person name="Kocsube S."/>
            <person name="Kotiranta H."/>
            <person name="LaButti K.M."/>
            <person name="Lechner B.E."/>
            <person name="Liimatainen K."/>
            <person name="Lipzen A."/>
            <person name="Lukacs Z."/>
            <person name="Mihaltcheva S."/>
            <person name="Morgado L.N."/>
            <person name="Niskanen T."/>
            <person name="Noordeloos M.E."/>
            <person name="Ohm R.A."/>
            <person name="Ortiz-Santana B."/>
            <person name="Ovrebo C."/>
            <person name="Racz N."/>
            <person name="Riley R."/>
            <person name="Savchenko A."/>
            <person name="Shiryaev A."/>
            <person name="Soop K."/>
            <person name="Spirin V."/>
            <person name="Szebenyi C."/>
            <person name="Tomsovsky M."/>
            <person name="Tulloss R.E."/>
            <person name="Uehling J."/>
            <person name="Grigoriev I.V."/>
            <person name="Vagvolgyi C."/>
            <person name="Papp T."/>
            <person name="Martin F.M."/>
            <person name="Miettinen O."/>
            <person name="Hibbett D.S."/>
            <person name="Nagy L.G."/>
        </authorList>
    </citation>
    <scope>NUCLEOTIDE SEQUENCE [LARGE SCALE GENOMIC DNA]</scope>
    <source>
        <strain evidence="1 2">NL-1719</strain>
    </source>
</reference>